<reference evidence="2" key="1">
    <citation type="submission" date="2016-11" db="EMBL/GenBank/DDBJ databases">
        <title>The genome sequence of Colletotrichum cuscutae.</title>
        <authorList>
            <person name="Baroncelli R."/>
        </authorList>
    </citation>
    <scope>NUCLEOTIDE SEQUENCE</scope>
    <source>
        <strain evidence="2">IMI 304802</strain>
    </source>
</reference>
<evidence type="ECO:0000313" key="3">
    <source>
        <dbReference type="Proteomes" id="UP001239213"/>
    </source>
</evidence>
<evidence type="ECO:0000313" key="2">
    <source>
        <dbReference type="EMBL" id="KAK1479116.1"/>
    </source>
</evidence>
<name>A0AAI9Y5P1_9PEZI</name>
<dbReference type="EMBL" id="MPDP01000118">
    <property type="protein sequence ID" value="KAK1479116.1"/>
    <property type="molecule type" value="Genomic_DNA"/>
</dbReference>
<feature type="region of interest" description="Disordered" evidence="1">
    <location>
        <begin position="39"/>
        <end position="63"/>
    </location>
</feature>
<feature type="non-terminal residue" evidence="2">
    <location>
        <position position="63"/>
    </location>
</feature>
<gene>
    <name evidence="2" type="ORF">CCUS01_16362</name>
</gene>
<dbReference type="Proteomes" id="UP001239213">
    <property type="component" value="Unassembled WGS sequence"/>
</dbReference>
<proteinExistence type="predicted"/>
<accession>A0AAI9Y5P1</accession>
<protein>
    <submittedName>
        <fullName evidence="2">Uncharacterized protein</fullName>
    </submittedName>
</protein>
<dbReference type="AlphaFoldDB" id="A0AAI9Y5P1"/>
<comment type="caution">
    <text evidence="2">The sequence shown here is derived from an EMBL/GenBank/DDBJ whole genome shotgun (WGS) entry which is preliminary data.</text>
</comment>
<organism evidence="2 3">
    <name type="scientific">Colletotrichum cuscutae</name>
    <dbReference type="NCBI Taxonomy" id="1209917"/>
    <lineage>
        <taxon>Eukaryota</taxon>
        <taxon>Fungi</taxon>
        <taxon>Dikarya</taxon>
        <taxon>Ascomycota</taxon>
        <taxon>Pezizomycotina</taxon>
        <taxon>Sordariomycetes</taxon>
        <taxon>Hypocreomycetidae</taxon>
        <taxon>Glomerellales</taxon>
        <taxon>Glomerellaceae</taxon>
        <taxon>Colletotrichum</taxon>
        <taxon>Colletotrichum acutatum species complex</taxon>
    </lineage>
</organism>
<evidence type="ECO:0000256" key="1">
    <source>
        <dbReference type="SAM" id="MobiDB-lite"/>
    </source>
</evidence>
<sequence>MSNTGSRPPLRGVQVLPDHIQASVVAALTTTARSETASAECTKTLPKGRAPGNEYTIPYTDKD</sequence>
<keyword evidence="3" id="KW-1185">Reference proteome</keyword>